<organism evidence="2 3">
    <name type="scientific">Sphingobium soli</name>
    <dbReference type="NCBI Taxonomy" id="1591116"/>
    <lineage>
        <taxon>Bacteria</taxon>
        <taxon>Pseudomonadati</taxon>
        <taxon>Pseudomonadota</taxon>
        <taxon>Alphaproteobacteria</taxon>
        <taxon>Sphingomonadales</taxon>
        <taxon>Sphingomonadaceae</taxon>
        <taxon>Sphingobium</taxon>
    </lineage>
</organism>
<dbReference type="SUPFAM" id="SSF55785">
    <property type="entry name" value="PYP-like sensor domain (PAS domain)"/>
    <property type="match status" value="1"/>
</dbReference>
<comment type="caution">
    <text evidence="2">The sequence shown here is derived from an EMBL/GenBank/DDBJ whole genome shotgun (WGS) entry which is preliminary data.</text>
</comment>
<evidence type="ECO:0000259" key="1">
    <source>
        <dbReference type="SMART" id="SM00421"/>
    </source>
</evidence>
<dbReference type="InterPro" id="IPR035965">
    <property type="entry name" value="PAS-like_dom_sf"/>
</dbReference>
<dbReference type="EMBL" id="JAJGNP010000002">
    <property type="protein sequence ID" value="MCC4231691.1"/>
    <property type="molecule type" value="Genomic_DNA"/>
</dbReference>
<evidence type="ECO:0000313" key="3">
    <source>
        <dbReference type="Proteomes" id="UP001198830"/>
    </source>
</evidence>
<dbReference type="Gene3D" id="1.10.10.10">
    <property type="entry name" value="Winged helix-like DNA-binding domain superfamily/Winged helix DNA-binding domain"/>
    <property type="match status" value="1"/>
</dbReference>
<feature type="domain" description="HTH luxR-type" evidence="1">
    <location>
        <begin position="240"/>
        <end position="297"/>
    </location>
</feature>
<dbReference type="SUPFAM" id="SSF46894">
    <property type="entry name" value="C-terminal effector domain of the bipartite response regulators"/>
    <property type="match status" value="1"/>
</dbReference>
<gene>
    <name evidence="2" type="ORF">LL253_03185</name>
</gene>
<accession>A0ABS8GZJ3</accession>
<evidence type="ECO:0000313" key="2">
    <source>
        <dbReference type="EMBL" id="MCC4231691.1"/>
    </source>
</evidence>
<dbReference type="InterPro" id="IPR000792">
    <property type="entry name" value="Tscrpt_reg_LuxR_C"/>
</dbReference>
<sequence length="312" mass="33439">MPDMSRVGRLLADASARAASANKAHFGIGDLADLLEHQFSARRGDTAADRTSVDSKYVSEPRGINRLFFGRVPPDPMALPLAMPIEDGGAEDTGGCMAPGHEDWAPVLEGLEAICQGHEALLGILDMTCVGMFIFDIDAHLVFANRYGEDMLAEGGDLQIGGGKLSASRPDNVARISHLFARMASADEQSVGMTRIERQGGSAYVMVLTRCLLGRNEALVALVGDPDQRVTVAGDMLRELYGLGRAEAEIAVALAKGLDLEAIAELRVTSIGTVRNQVKSIAAKMDCTRQIDIVRRILSIPIICPPRKTEQS</sequence>
<protein>
    <recommendedName>
        <fullName evidence="1">HTH luxR-type domain-containing protein</fullName>
    </recommendedName>
</protein>
<dbReference type="InterPro" id="IPR016032">
    <property type="entry name" value="Sig_transdc_resp-reg_C-effctor"/>
</dbReference>
<reference evidence="2 3" key="1">
    <citation type="submission" date="2021-10" db="EMBL/GenBank/DDBJ databases">
        <title>The diversity and Nitrogen Metabolism of Culturable Nitrate-Utilizing Bacteria Within the Oxygen Minimum Zone of the Changjiang (Yangtze River)Estuary.</title>
        <authorList>
            <person name="Zhang D."/>
            <person name="Zheng J."/>
            <person name="Liu S."/>
            <person name="He W."/>
        </authorList>
    </citation>
    <scope>NUCLEOTIDE SEQUENCE [LARGE SCALE GENOMIC DNA]</scope>
    <source>
        <strain evidence="2 3">FXH275-2</strain>
    </source>
</reference>
<dbReference type="InterPro" id="IPR036388">
    <property type="entry name" value="WH-like_DNA-bd_sf"/>
</dbReference>
<dbReference type="SMART" id="SM00421">
    <property type="entry name" value="HTH_LUXR"/>
    <property type="match status" value="1"/>
</dbReference>
<name>A0ABS8GZJ3_9SPHN</name>
<dbReference type="Proteomes" id="UP001198830">
    <property type="component" value="Unassembled WGS sequence"/>
</dbReference>
<dbReference type="RefSeq" id="WP_228226174.1">
    <property type="nucleotide sequence ID" value="NZ_JAJGNP010000002.1"/>
</dbReference>
<proteinExistence type="predicted"/>
<keyword evidence="3" id="KW-1185">Reference proteome</keyword>